<reference evidence="3" key="1">
    <citation type="journal article" date="2019" name="Int. J. Syst. Evol. Microbiol.">
        <title>The Global Catalogue of Microorganisms (GCM) 10K type strain sequencing project: providing services to taxonomists for standard genome sequencing and annotation.</title>
        <authorList>
            <consortium name="The Broad Institute Genomics Platform"/>
            <consortium name="The Broad Institute Genome Sequencing Center for Infectious Disease"/>
            <person name="Wu L."/>
            <person name="Ma J."/>
        </authorList>
    </citation>
    <scope>NUCLEOTIDE SEQUENCE [LARGE SCALE GENOMIC DNA]</scope>
    <source>
        <strain evidence="3">CGMCC 1.12477</strain>
    </source>
</reference>
<protein>
    <submittedName>
        <fullName evidence="2">Rhodanese-like domain-containing protein</fullName>
    </submittedName>
</protein>
<accession>A0ABW4TS35</accession>
<dbReference type="PANTHER" id="PTHR43031">
    <property type="entry name" value="FAD-DEPENDENT OXIDOREDUCTASE"/>
    <property type="match status" value="1"/>
</dbReference>
<dbReference type="InterPro" id="IPR001307">
    <property type="entry name" value="Thiosulphate_STrfase_CS"/>
</dbReference>
<keyword evidence="3" id="KW-1185">Reference proteome</keyword>
<evidence type="ECO:0000313" key="2">
    <source>
        <dbReference type="EMBL" id="MFD1948304.1"/>
    </source>
</evidence>
<dbReference type="InterPro" id="IPR001763">
    <property type="entry name" value="Rhodanese-like_dom"/>
</dbReference>
<sequence length="108" mass="10990">MTTPEVTTTDLATALADGAAVLDVREPAEYVQGHVPGARLIPVGQLPARLAEVERDGRVYVVCASGNRSKVGADVLIAAGRDAVSVAGGTSGWMRAGHPVVTGSRPTA</sequence>
<dbReference type="PROSITE" id="PS50206">
    <property type="entry name" value="RHODANESE_3"/>
    <property type="match status" value="1"/>
</dbReference>
<evidence type="ECO:0000259" key="1">
    <source>
        <dbReference type="PROSITE" id="PS50206"/>
    </source>
</evidence>
<dbReference type="Gene3D" id="3.40.250.10">
    <property type="entry name" value="Rhodanese-like domain"/>
    <property type="match status" value="1"/>
</dbReference>
<dbReference type="SMART" id="SM00450">
    <property type="entry name" value="RHOD"/>
    <property type="match status" value="1"/>
</dbReference>
<gene>
    <name evidence="2" type="ORF">ACFSDE_15990</name>
</gene>
<dbReference type="PROSITE" id="PS00380">
    <property type="entry name" value="RHODANESE_1"/>
    <property type="match status" value="1"/>
</dbReference>
<dbReference type="RefSeq" id="WP_343920225.1">
    <property type="nucleotide sequence ID" value="NZ_BAAAJT010000002.1"/>
</dbReference>
<dbReference type="SUPFAM" id="SSF52821">
    <property type="entry name" value="Rhodanese/Cell cycle control phosphatase"/>
    <property type="match status" value="1"/>
</dbReference>
<dbReference type="InterPro" id="IPR036873">
    <property type="entry name" value="Rhodanese-like_dom_sf"/>
</dbReference>
<evidence type="ECO:0000313" key="3">
    <source>
        <dbReference type="Proteomes" id="UP001597351"/>
    </source>
</evidence>
<feature type="domain" description="Rhodanese" evidence="1">
    <location>
        <begin position="15"/>
        <end position="102"/>
    </location>
</feature>
<dbReference type="InterPro" id="IPR050229">
    <property type="entry name" value="GlpE_sulfurtransferase"/>
</dbReference>
<comment type="caution">
    <text evidence="2">The sequence shown here is derived from an EMBL/GenBank/DDBJ whole genome shotgun (WGS) entry which is preliminary data.</text>
</comment>
<dbReference type="PANTHER" id="PTHR43031:SF1">
    <property type="entry name" value="PYRIDINE NUCLEOTIDE-DISULPHIDE OXIDOREDUCTASE"/>
    <property type="match status" value="1"/>
</dbReference>
<dbReference type="EMBL" id="JBHUGD010000003">
    <property type="protein sequence ID" value="MFD1948304.1"/>
    <property type="molecule type" value="Genomic_DNA"/>
</dbReference>
<dbReference type="Proteomes" id="UP001597351">
    <property type="component" value="Unassembled WGS sequence"/>
</dbReference>
<name>A0ABW4TS35_9ACTN</name>
<proteinExistence type="predicted"/>
<dbReference type="Pfam" id="PF00581">
    <property type="entry name" value="Rhodanese"/>
    <property type="match status" value="1"/>
</dbReference>
<dbReference type="CDD" id="cd00158">
    <property type="entry name" value="RHOD"/>
    <property type="match status" value="1"/>
</dbReference>
<organism evidence="2 3">
    <name type="scientific">Nocardioides aestuarii</name>
    <dbReference type="NCBI Taxonomy" id="252231"/>
    <lineage>
        <taxon>Bacteria</taxon>
        <taxon>Bacillati</taxon>
        <taxon>Actinomycetota</taxon>
        <taxon>Actinomycetes</taxon>
        <taxon>Propionibacteriales</taxon>
        <taxon>Nocardioidaceae</taxon>
        <taxon>Nocardioides</taxon>
    </lineage>
</organism>